<dbReference type="InterPro" id="IPR036291">
    <property type="entry name" value="NAD(P)-bd_dom_sf"/>
</dbReference>
<dbReference type="Gene3D" id="3.40.50.720">
    <property type="entry name" value="NAD(P)-binding Rossmann-like Domain"/>
    <property type="match status" value="1"/>
</dbReference>
<sequence length="270" mass="28769">MADFKGKSVIVTGSSSGIGQATAIMFAQRGANVTVCGRDETRLQQVLEECVKAGRDAGHSNKVIAVAGDMLSAETRADTFKKTVDAFGKLDALVANHGAQNFVQGLDGITEEIYDSLMDQNVKSVLFLIKEAVPLLEATGGSVVVTSSIASMVSSVSNVVYNISKAALDHLVRNLALEFGPKGIRINAINPTVVKTRIFRDLPGDFYESEAVQFVSEAHPLHGRLSTPEEQADVILFLASDAASFVTGQCLVVDGALSQRGFPLNYYKPS</sequence>
<dbReference type="PANTHER" id="PTHR43975">
    <property type="entry name" value="ZGC:101858"/>
    <property type="match status" value="1"/>
</dbReference>
<dbReference type="Pfam" id="PF13561">
    <property type="entry name" value="adh_short_C2"/>
    <property type="match status" value="1"/>
</dbReference>
<reference evidence="2 3" key="1">
    <citation type="submission" date="2019-01" db="EMBL/GenBank/DDBJ databases">
        <title>A draft genome assembly of the solar-powered sea slug Elysia chlorotica.</title>
        <authorList>
            <person name="Cai H."/>
            <person name="Li Q."/>
            <person name="Fang X."/>
            <person name="Li J."/>
            <person name="Curtis N.E."/>
            <person name="Altenburger A."/>
            <person name="Shibata T."/>
            <person name="Feng M."/>
            <person name="Maeda T."/>
            <person name="Schwartz J.A."/>
            <person name="Shigenobu S."/>
            <person name="Lundholm N."/>
            <person name="Nishiyama T."/>
            <person name="Yang H."/>
            <person name="Hasebe M."/>
            <person name="Li S."/>
            <person name="Pierce S.K."/>
            <person name="Wang J."/>
        </authorList>
    </citation>
    <scope>NUCLEOTIDE SEQUENCE [LARGE SCALE GENOMIC DNA]</scope>
    <source>
        <strain evidence="2">EC2010</strain>
        <tissue evidence="2">Whole organism of an adult</tissue>
    </source>
</reference>
<dbReference type="Proteomes" id="UP000271974">
    <property type="component" value="Unassembled WGS sequence"/>
</dbReference>
<dbReference type="InterPro" id="IPR020904">
    <property type="entry name" value="Sc_DH/Rdtase_CS"/>
</dbReference>
<evidence type="ECO:0000313" key="2">
    <source>
        <dbReference type="EMBL" id="RUS68785.1"/>
    </source>
</evidence>
<dbReference type="OrthoDB" id="6146133at2759"/>
<gene>
    <name evidence="2" type="ORF">EGW08_023452</name>
</gene>
<organism evidence="2 3">
    <name type="scientific">Elysia chlorotica</name>
    <name type="common">Eastern emerald elysia</name>
    <name type="synonym">Sea slug</name>
    <dbReference type="NCBI Taxonomy" id="188477"/>
    <lineage>
        <taxon>Eukaryota</taxon>
        <taxon>Metazoa</taxon>
        <taxon>Spiralia</taxon>
        <taxon>Lophotrochozoa</taxon>
        <taxon>Mollusca</taxon>
        <taxon>Gastropoda</taxon>
        <taxon>Heterobranchia</taxon>
        <taxon>Euthyneura</taxon>
        <taxon>Panpulmonata</taxon>
        <taxon>Sacoglossa</taxon>
        <taxon>Placobranchoidea</taxon>
        <taxon>Plakobranchidae</taxon>
        <taxon>Elysia</taxon>
    </lineage>
</organism>
<dbReference type="AlphaFoldDB" id="A0A3S0Z7P0"/>
<dbReference type="NCBIfam" id="NF005559">
    <property type="entry name" value="PRK07231.1"/>
    <property type="match status" value="1"/>
</dbReference>
<dbReference type="SUPFAM" id="SSF51735">
    <property type="entry name" value="NAD(P)-binding Rossmann-fold domains"/>
    <property type="match status" value="1"/>
</dbReference>
<dbReference type="InterPro" id="IPR002347">
    <property type="entry name" value="SDR_fam"/>
</dbReference>
<dbReference type="GO" id="GO:0016491">
    <property type="term" value="F:oxidoreductase activity"/>
    <property type="evidence" value="ECO:0007669"/>
    <property type="project" value="UniProtKB-KW"/>
</dbReference>
<dbReference type="PANTHER" id="PTHR43975:SF2">
    <property type="entry name" value="EG:BACR7A4.14 PROTEIN-RELATED"/>
    <property type="match status" value="1"/>
</dbReference>
<dbReference type="FunFam" id="3.40.50.720:FF:000084">
    <property type="entry name" value="Short-chain dehydrogenase reductase"/>
    <property type="match status" value="1"/>
</dbReference>
<keyword evidence="1" id="KW-0560">Oxidoreductase</keyword>
<evidence type="ECO:0000313" key="3">
    <source>
        <dbReference type="Proteomes" id="UP000271974"/>
    </source>
</evidence>
<comment type="caution">
    <text evidence="2">The sequence shown here is derived from an EMBL/GenBank/DDBJ whole genome shotgun (WGS) entry which is preliminary data.</text>
</comment>
<dbReference type="EMBL" id="RQTK01002013">
    <property type="protein sequence ID" value="RUS68785.1"/>
    <property type="molecule type" value="Genomic_DNA"/>
</dbReference>
<keyword evidence="3" id="KW-1185">Reference proteome</keyword>
<dbReference type="PRINTS" id="PR00081">
    <property type="entry name" value="GDHRDH"/>
</dbReference>
<accession>A0A3S0Z7P0</accession>
<dbReference type="STRING" id="188477.A0A3S0Z7P0"/>
<protein>
    <submittedName>
        <fullName evidence="2">Uncharacterized protein</fullName>
    </submittedName>
</protein>
<dbReference type="PROSITE" id="PS00061">
    <property type="entry name" value="ADH_SHORT"/>
    <property type="match status" value="1"/>
</dbReference>
<evidence type="ECO:0000256" key="1">
    <source>
        <dbReference type="ARBA" id="ARBA00023002"/>
    </source>
</evidence>
<proteinExistence type="predicted"/>
<name>A0A3S0Z7P0_ELYCH</name>